<organism evidence="4 5">
    <name type="scientific">Kibdelosporangium phytohabitans</name>
    <dbReference type="NCBI Taxonomy" id="860235"/>
    <lineage>
        <taxon>Bacteria</taxon>
        <taxon>Bacillati</taxon>
        <taxon>Actinomycetota</taxon>
        <taxon>Actinomycetes</taxon>
        <taxon>Pseudonocardiales</taxon>
        <taxon>Pseudonocardiaceae</taxon>
        <taxon>Kibdelosporangium</taxon>
    </lineage>
</organism>
<gene>
    <name evidence="4" type="ORF">AOZ06_38055</name>
</gene>
<feature type="domain" description="AB hydrolase-1" evidence="3">
    <location>
        <begin position="96"/>
        <end position="459"/>
    </location>
</feature>
<dbReference type="STRING" id="860235.AOZ06_38055"/>
<proteinExistence type="inferred from homology"/>
<evidence type="ECO:0000256" key="1">
    <source>
        <dbReference type="ARBA" id="ARBA00010088"/>
    </source>
</evidence>
<accession>A0A0N9I731</accession>
<sequence length="488" mass="52385">MRGELVAATRGNRHHGPVAKIKSVLLASVVAGTMFTCTQAQAKETIDWRACPEAPKDHPVRCAAVRVPADWSTGRGQVSLRIARLPAADVSKRVGVLMFNPGGPGSGAAGYLTQPLYAERYLGKAVLERFDVVGIDPRGVAGSEPIKCDKPAHDPAVDRFPADTAGVRALIAANAAFAQSCHGSAAEHLDTVSVAHDMDAVRSLLGERQISFLGVSYGTMLGRAYAERFPDRLRALVLDAIADRSLGAGKLAIDDAKAVQDSVNRFAGWCAGQTGCGVDVPEALRSVQDMADRGQLKAGQANVTAREVQMGVNAFLQSPMLYPNLATALKAAQQGDGTAIHQTGMHTDPWGYGMYRSIICQDVDTRGVAARLPELGRTAREVAPDLRGYSEFWDIMSGCVGWPIPAQWQPHPWRATAQLPPTLLVSGAHDVATPRLWAENTRRQLPNSMLLRWDGDGHAAWPMHNACANARTVDYLITRQLPPPSTVC</sequence>
<keyword evidence="5" id="KW-1185">Reference proteome</keyword>
<dbReference type="Gene3D" id="3.40.50.1820">
    <property type="entry name" value="alpha/beta hydrolase"/>
    <property type="match status" value="1"/>
</dbReference>
<evidence type="ECO:0000259" key="3">
    <source>
        <dbReference type="Pfam" id="PF00561"/>
    </source>
</evidence>
<dbReference type="InterPro" id="IPR051601">
    <property type="entry name" value="Serine_prot/Carboxylest_S33"/>
</dbReference>
<dbReference type="GO" id="GO:0016787">
    <property type="term" value="F:hydrolase activity"/>
    <property type="evidence" value="ECO:0007669"/>
    <property type="project" value="UniProtKB-KW"/>
</dbReference>
<comment type="similarity">
    <text evidence="1">Belongs to the peptidase S33 family.</text>
</comment>
<dbReference type="SUPFAM" id="SSF53474">
    <property type="entry name" value="alpha/beta-Hydrolases"/>
    <property type="match status" value="1"/>
</dbReference>
<dbReference type="InterPro" id="IPR029058">
    <property type="entry name" value="AB_hydrolase_fold"/>
</dbReference>
<keyword evidence="2" id="KW-0378">Hydrolase</keyword>
<dbReference type="PANTHER" id="PTHR43248">
    <property type="entry name" value="2-SUCCINYL-6-HYDROXY-2,4-CYCLOHEXADIENE-1-CARBOXYLATE SYNTHASE"/>
    <property type="match status" value="1"/>
</dbReference>
<name>A0A0N9I731_9PSEU</name>
<protein>
    <recommendedName>
        <fullName evidence="3">AB hydrolase-1 domain-containing protein</fullName>
    </recommendedName>
</protein>
<evidence type="ECO:0000313" key="4">
    <source>
        <dbReference type="EMBL" id="ALG11900.1"/>
    </source>
</evidence>
<dbReference type="InterPro" id="IPR000073">
    <property type="entry name" value="AB_hydrolase_1"/>
</dbReference>
<evidence type="ECO:0000256" key="2">
    <source>
        <dbReference type="ARBA" id="ARBA00022801"/>
    </source>
</evidence>
<dbReference type="AlphaFoldDB" id="A0A0N9I731"/>
<reference evidence="4 5" key="1">
    <citation type="submission" date="2015-07" db="EMBL/GenBank/DDBJ databases">
        <title>Genome sequencing of Kibdelosporangium phytohabitans.</title>
        <authorList>
            <person name="Qin S."/>
            <person name="Xing K."/>
        </authorList>
    </citation>
    <scope>NUCLEOTIDE SEQUENCE [LARGE SCALE GENOMIC DNA]</scope>
    <source>
        <strain evidence="4 5">KLBMP1111</strain>
    </source>
</reference>
<dbReference type="EMBL" id="CP012752">
    <property type="protein sequence ID" value="ALG11900.1"/>
    <property type="molecule type" value="Genomic_DNA"/>
</dbReference>
<dbReference type="PANTHER" id="PTHR43248:SF30">
    <property type="entry name" value="AB HYDROLASE-1 DOMAIN-CONTAINING PROTEIN"/>
    <property type="match status" value="1"/>
</dbReference>
<dbReference type="Pfam" id="PF00561">
    <property type="entry name" value="Abhydrolase_1"/>
    <property type="match status" value="1"/>
</dbReference>
<dbReference type="OrthoDB" id="4006962at2"/>
<dbReference type="KEGG" id="kphy:AOZ06_38055"/>
<evidence type="ECO:0000313" key="5">
    <source>
        <dbReference type="Proteomes" id="UP000063699"/>
    </source>
</evidence>
<dbReference type="Proteomes" id="UP000063699">
    <property type="component" value="Chromosome"/>
</dbReference>